<proteinExistence type="predicted"/>
<comment type="caution">
    <text evidence="1">The sequence shown here is derived from an EMBL/GenBank/DDBJ whole genome shotgun (WGS) entry which is preliminary data.</text>
</comment>
<accession>A0A0R1QI14</accession>
<dbReference type="PATRIC" id="fig|1423769.4.peg.1150"/>
<evidence type="ECO:0000313" key="1">
    <source>
        <dbReference type="EMBL" id="KRL44486.1"/>
    </source>
</evidence>
<name>A0A0R1QI14_9LACO</name>
<evidence type="ECO:0000313" key="2">
    <source>
        <dbReference type="Proteomes" id="UP000051790"/>
    </source>
</evidence>
<protein>
    <submittedName>
        <fullName evidence="1">Uncharacterized protein</fullName>
    </submittedName>
</protein>
<dbReference type="Proteomes" id="UP000051790">
    <property type="component" value="Unassembled WGS sequence"/>
</dbReference>
<sequence length="391" mass="45280">MKMSDLTDVVAEYATDLIDLLPVVSLKDFLHWYQLQVDPEFQPPPAKAKRALFAEVTLNLVQAEPANLLQFFDAEPETIPELEANRWPFAMSYDQRRLLTATGHLPVASTRQAHLYGNNVLVPAYSVLEIFRLQLLGADGRKALLTKARQEAKLLPAYQEAQAQRKQQQLEHRQQRANLKTAFWQSVEALRQKVPPAEQPLFQLAFWTQQINQVQKYWQLHTTDKSHAMADYYHLKGLAIAEFLESDDAHIKHGFYRPKQADRFYVSLCTEHFADYQLETDYSIPVYLYYQEHRAAIDACPMCHVSITKDYYALYFTQVKNADFTFSFHTPYPLGNHLYGPVNQYPRVHHQPNVDGDFTFGHAMDRELLRAVGEKNILDEFQQARLAFGEL</sequence>
<reference evidence="1 2" key="1">
    <citation type="journal article" date="2015" name="Genome Announc.">
        <title>Expanding the biotechnology potential of lactobacilli through comparative genomics of 213 strains and associated genera.</title>
        <authorList>
            <person name="Sun Z."/>
            <person name="Harris H.M."/>
            <person name="McCann A."/>
            <person name="Guo C."/>
            <person name="Argimon S."/>
            <person name="Zhang W."/>
            <person name="Yang X."/>
            <person name="Jeffery I.B."/>
            <person name="Cooney J.C."/>
            <person name="Kagawa T.F."/>
            <person name="Liu W."/>
            <person name="Song Y."/>
            <person name="Salvetti E."/>
            <person name="Wrobel A."/>
            <person name="Rasinkangas P."/>
            <person name="Parkhill J."/>
            <person name="Rea M.C."/>
            <person name="O'Sullivan O."/>
            <person name="Ritari J."/>
            <person name="Douillard F.P."/>
            <person name="Paul Ross R."/>
            <person name="Yang R."/>
            <person name="Briner A.E."/>
            <person name="Felis G.E."/>
            <person name="de Vos W.M."/>
            <person name="Barrangou R."/>
            <person name="Klaenhammer T.R."/>
            <person name="Caufield P.W."/>
            <person name="Cui Y."/>
            <person name="Zhang H."/>
            <person name="O'Toole P.W."/>
        </authorList>
    </citation>
    <scope>NUCLEOTIDE SEQUENCE [LARGE SCALE GENOMIC DNA]</scope>
    <source>
        <strain evidence="1 2">DSM 13343</strain>
    </source>
</reference>
<dbReference type="AlphaFoldDB" id="A0A0R1QI14"/>
<dbReference type="EMBL" id="AZEU01000151">
    <property type="protein sequence ID" value="KRL44486.1"/>
    <property type="molecule type" value="Genomic_DNA"/>
</dbReference>
<keyword evidence="2" id="KW-1185">Reference proteome</keyword>
<gene>
    <name evidence="1" type="ORF">FD01_GL001060</name>
</gene>
<organism evidence="1 2">
    <name type="scientific">Lacticaseibacillus manihotivorans DSM 13343 = JCM 12514</name>
    <dbReference type="NCBI Taxonomy" id="1423769"/>
    <lineage>
        <taxon>Bacteria</taxon>
        <taxon>Bacillati</taxon>
        <taxon>Bacillota</taxon>
        <taxon>Bacilli</taxon>
        <taxon>Lactobacillales</taxon>
        <taxon>Lactobacillaceae</taxon>
        <taxon>Lacticaseibacillus</taxon>
    </lineage>
</organism>